<evidence type="ECO:0000313" key="6">
    <source>
        <dbReference type="Proteomes" id="UP000319894"/>
    </source>
</evidence>
<accession>A0A554MTX8</accession>
<dbReference type="GO" id="GO:0004672">
    <property type="term" value="F:protein kinase activity"/>
    <property type="evidence" value="ECO:0007669"/>
    <property type="project" value="InterPro"/>
</dbReference>
<dbReference type="EMBL" id="QMDX01000036">
    <property type="protein sequence ID" value="TSD08585.1"/>
    <property type="molecule type" value="Genomic_DNA"/>
</dbReference>
<sequence>MRWVTRRRVLQSGLLIGSTVMTERVASQTGAGAVEWPTFSFDRRNSGRSPAVGPTSSVSAAWRHETGGPVATTPVVASGFVYVGSDDGTLYALDAISGERQWSVETGSRVRSSPTFRDGTIYFGSDDGAVRAVDASGGDVTWTTATDDNVSSSPVVADGTVYVGSEDGRLYAMAAGDGEVGWTVDTGSPITSSPAVAGGTVYVGSADTHLYAIDITTGEVTWRVETGDGIASSPAVVDSTVYVGSGDGYLYALDTGTGEQRWRFRTDGLVGTSPTVANSTVYVANGLFSRRLYAVEAETGNERWMVETDGAVQSSPAVADGLVYFGSGDRHVYAVDADTGNTQWSFETSDLVASSPAVVDGAVYVGSNDGSLYALTDDKIPARVGTGGPGLRELAPVVLGVLGLGGGSAWLLRRRRTDRGQSRPDILDDDGDADGSDTPVPEVEASDRTATDSSADTTATSTSDRARPASQPTADRFPGAPSVSVDYGYLTDREIIGSGGNADVVRATLPTDAGDQTIAVKEPRVAGTIRSDDVERMLSEAEVWSKIDDHDHIVRVLDYAAEPLPWIAMEYMDGGTLAERAGTLDLPQALWAALCITRGVRHAHRKGVAHLDLKPENVLFRESDDGWDVPKVADWGLSRYLLDHSNSVEGLTPQYAAPEQFDEETPTDDITDIYQLGVVFYELLTGQPPFEGRPAEVMQSVLEAEPTPPSEIADLPQDVDQVLLRALATDRSERYDDIVYLRDGLKRLYHDQW</sequence>
<dbReference type="AlphaFoldDB" id="A0A554MTX8"/>
<dbReference type="InterPro" id="IPR011009">
    <property type="entry name" value="Kinase-like_dom_sf"/>
</dbReference>
<dbReference type="InterPro" id="IPR002372">
    <property type="entry name" value="PQQ_rpt_dom"/>
</dbReference>
<dbReference type="PANTHER" id="PTHR34512:SF30">
    <property type="entry name" value="OUTER MEMBRANE PROTEIN ASSEMBLY FACTOR BAMB"/>
    <property type="match status" value="1"/>
</dbReference>
<feature type="domain" description="Protein kinase" evidence="4">
    <location>
        <begin position="490"/>
        <end position="753"/>
    </location>
</feature>
<reference evidence="5 6" key="1">
    <citation type="submission" date="2018-06" db="EMBL/GenBank/DDBJ databases">
        <title>Natronomonas sp. F16-60 a new haloarchaeon isolated from a solar saltern of Isla Cristina, Huelva, Spain.</title>
        <authorList>
            <person name="Duran-Viseras A."/>
            <person name="Sanchez-Porro C."/>
            <person name="Ventosa A."/>
        </authorList>
    </citation>
    <scope>NUCLEOTIDE SEQUENCE [LARGE SCALE GENOMIC DNA]</scope>
    <source>
        <strain evidence="5 6">F16-60</strain>
    </source>
</reference>
<keyword evidence="2" id="KW-0067">ATP-binding</keyword>
<dbReference type="InterPro" id="IPR018391">
    <property type="entry name" value="PQQ_b-propeller_rpt"/>
</dbReference>
<feature type="compositionally biased region" description="Low complexity" evidence="3">
    <location>
        <begin position="451"/>
        <end position="463"/>
    </location>
</feature>
<evidence type="ECO:0000313" key="5">
    <source>
        <dbReference type="EMBL" id="TSD08585.1"/>
    </source>
</evidence>
<dbReference type="PROSITE" id="PS00107">
    <property type="entry name" value="PROTEIN_KINASE_ATP"/>
    <property type="match status" value="1"/>
</dbReference>
<dbReference type="SUPFAM" id="SSF50998">
    <property type="entry name" value="Quinoprotein alcohol dehydrogenase-like"/>
    <property type="match status" value="3"/>
</dbReference>
<dbReference type="SMART" id="SM00564">
    <property type="entry name" value="PQQ"/>
    <property type="match status" value="8"/>
</dbReference>
<dbReference type="InParanoid" id="A0A554MTX8"/>
<keyword evidence="6" id="KW-1185">Reference proteome</keyword>
<dbReference type="InterPro" id="IPR000719">
    <property type="entry name" value="Prot_kinase_dom"/>
</dbReference>
<dbReference type="InterPro" id="IPR011047">
    <property type="entry name" value="Quinoprotein_ADH-like_sf"/>
</dbReference>
<protein>
    <recommendedName>
        <fullName evidence="4">Protein kinase domain-containing protein</fullName>
    </recommendedName>
</protein>
<dbReference type="GO" id="GO:0005524">
    <property type="term" value="F:ATP binding"/>
    <property type="evidence" value="ECO:0007669"/>
    <property type="project" value="UniProtKB-KW"/>
</dbReference>
<dbReference type="PANTHER" id="PTHR34512">
    <property type="entry name" value="CELL SURFACE PROTEIN"/>
    <property type="match status" value="1"/>
</dbReference>
<comment type="caution">
    <text evidence="5">The sequence shown here is derived from an EMBL/GenBank/DDBJ whole genome shotgun (WGS) entry which is preliminary data.</text>
</comment>
<feature type="region of interest" description="Disordered" evidence="3">
    <location>
        <begin position="415"/>
        <end position="482"/>
    </location>
</feature>
<dbReference type="Pfam" id="PF00069">
    <property type="entry name" value="Pkinase"/>
    <property type="match status" value="1"/>
</dbReference>
<name>A0A554MTX8_9EURY</name>
<dbReference type="Gene3D" id="2.40.128.630">
    <property type="match status" value="3"/>
</dbReference>
<dbReference type="SMART" id="SM00220">
    <property type="entry name" value="S_TKc"/>
    <property type="match status" value="1"/>
</dbReference>
<proteinExistence type="predicted"/>
<dbReference type="Gene3D" id="1.10.510.10">
    <property type="entry name" value="Transferase(Phosphotransferase) domain 1"/>
    <property type="match status" value="1"/>
</dbReference>
<dbReference type="OrthoDB" id="136681at2157"/>
<dbReference type="InterPro" id="IPR015943">
    <property type="entry name" value="WD40/YVTN_repeat-like_dom_sf"/>
</dbReference>
<dbReference type="Pfam" id="PF13360">
    <property type="entry name" value="PQQ_2"/>
    <property type="match status" value="2"/>
</dbReference>
<dbReference type="PROSITE" id="PS00108">
    <property type="entry name" value="PROTEIN_KINASE_ST"/>
    <property type="match status" value="1"/>
</dbReference>
<dbReference type="SUPFAM" id="SSF56112">
    <property type="entry name" value="Protein kinase-like (PK-like)"/>
    <property type="match status" value="1"/>
</dbReference>
<evidence type="ECO:0000256" key="1">
    <source>
        <dbReference type="ARBA" id="ARBA00022741"/>
    </source>
</evidence>
<evidence type="ECO:0000259" key="4">
    <source>
        <dbReference type="PROSITE" id="PS50011"/>
    </source>
</evidence>
<dbReference type="PROSITE" id="PS50231">
    <property type="entry name" value="RICIN_B_LECTIN"/>
    <property type="match status" value="1"/>
</dbReference>
<dbReference type="Proteomes" id="UP000319894">
    <property type="component" value="Unassembled WGS sequence"/>
</dbReference>
<keyword evidence="1" id="KW-0547">Nucleotide-binding</keyword>
<organism evidence="5 6">
    <name type="scientific">Haloglomus irregulare</name>
    <dbReference type="NCBI Taxonomy" id="2234134"/>
    <lineage>
        <taxon>Archaea</taxon>
        <taxon>Methanobacteriati</taxon>
        <taxon>Methanobacteriota</taxon>
        <taxon>Stenosarchaea group</taxon>
        <taxon>Halobacteria</taxon>
        <taxon>Halobacteriales</taxon>
        <taxon>Natronomonadaceae</taxon>
        <taxon>Haloglomus</taxon>
    </lineage>
</organism>
<dbReference type="PROSITE" id="PS50011">
    <property type="entry name" value="PROTEIN_KINASE_DOM"/>
    <property type="match status" value="1"/>
</dbReference>
<dbReference type="CDD" id="cd14014">
    <property type="entry name" value="STKc_PknB_like"/>
    <property type="match status" value="1"/>
</dbReference>
<gene>
    <name evidence="5" type="ORF">DP107_19150</name>
</gene>
<dbReference type="RefSeq" id="WP_144263693.1">
    <property type="nucleotide sequence ID" value="NZ_QMDX01000036.1"/>
</dbReference>
<dbReference type="InterPro" id="IPR008271">
    <property type="entry name" value="Ser/Thr_kinase_AS"/>
</dbReference>
<evidence type="ECO:0000256" key="3">
    <source>
        <dbReference type="SAM" id="MobiDB-lite"/>
    </source>
</evidence>
<dbReference type="Gene3D" id="3.30.200.20">
    <property type="entry name" value="Phosphorylase Kinase, domain 1"/>
    <property type="match status" value="1"/>
</dbReference>
<dbReference type="Gene3D" id="2.130.10.10">
    <property type="entry name" value="YVTN repeat-like/Quinoprotein amine dehydrogenase"/>
    <property type="match status" value="1"/>
</dbReference>
<dbReference type="InterPro" id="IPR017441">
    <property type="entry name" value="Protein_kinase_ATP_BS"/>
</dbReference>
<evidence type="ECO:0000256" key="2">
    <source>
        <dbReference type="ARBA" id="ARBA00022840"/>
    </source>
</evidence>